<dbReference type="AlphaFoldDB" id="A0A1Q9DYT2"/>
<evidence type="ECO:0000313" key="8">
    <source>
        <dbReference type="EMBL" id="OLQ00322.1"/>
    </source>
</evidence>
<evidence type="ECO:0000256" key="1">
    <source>
        <dbReference type="ARBA" id="ARBA00004141"/>
    </source>
</evidence>
<comment type="subcellular location">
    <subcellularLocation>
        <location evidence="1">Membrane</location>
        <topology evidence="1">Multi-pass membrane protein</topology>
    </subcellularLocation>
</comment>
<feature type="transmembrane region" description="Helical" evidence="6">
    <location>
        <begin position="111"/>
        <end position="131"/>
    </location>
</feature>
<feature type="transmembrane region" description="Helical" evidence="6">
    <location>
        <begin position="317"/>
        <end position="343"/>
    </location>
</feature>
<feature type="transmembrane region" description="Helical" evidence="6">
    <location>
        <begin position="388"/>
        <end position="406"/>
    </location>
</feature>
<dbReference type="PROSITE" id="PS00217">
    <property type="entry name" value="SUGAR_TRANSPORT_2"/>
    <property type="match status" value="1"/>
</dbReference>
<dbReference type="PROSITE" id="PS50850">
    <property type="entry name" value="MFS"/>
    <property type="match status" value="1"/>
</dbReference>
<protein>
    <submittedName>
        <fullName evidence="8">Synaptic vesicle 2-related protein</fullName>
    </submittedName>
</protein>
<dbReference type="InterPro" id="IPR005829">
    <property type="entry name" value="Sugar_transporter_CS"/>
</dbReference>
<evidence type="ECO:0000259" key="7">
    <source>
        <dbReference type="PROSITE" id="PS50850"/>
    </source>
</evidence>
<feature type="transmembrane region" description="Helical" evidence="6">
    <location>
        <begin position="200"/>
        <end position="222"/>
    </location>
</feature>
<evidence type="ECO:0000256" key="5">
    <source>
        <dbReference type="ARBA" id="ARBA00023136"/>
    </source>
</evidence>
<keyword evidence="4 6" id="KW-1133">Transmembrane helix</keyword>
<accession>A0A1Q9DYT2</accession>
<feature type="transmembrane region" description="Helical" evidence="6">
    <location>
        <begin position="169"/>
        <end position="188"/>
    </location>
</feature>
<dbReference type="GO" id="GO:0022857">
    <property type="term" value="F:transmembrane transporter activity"/>
    <property type="evidence" value="ECO:0007669"/>
    <property type="project" value="InterPro"/>
</dbReference>
<dbReference type="InterPro" id="IPR020846">
    <property type="entry name" value="MFS_dom"/>
</dbReference>
<feature type="transmembrane region" description="Helical" evidence="6">
    <location>
        <begin position="143"/>
        <end position="163"/>
    </location>
</feature>
<feature type="transmembrane region" description="Helical" evidence="6">
    <location>
        <begin position="75"/>
        <end position="99"/>
    </location>
</feature>
<evidence type="ECO:0000256" key="4">
    <source>
        <dbReference type="ARBA" id="ARBA00022989"/>
    </source>
</evidence>
<evidence type="ECO:0000256" key="6">
    <source>
        <dbReference type="SAM" id="Phobius"/>
    </source>
</evidence>
<name>A0A1Q9DYT2_SYMMI</name>
<evidence type="ECO:0000256" key="3">
    <source>
        <dbReference type="ARBA" id="ARBA00022692"/>
    </source>
</evidence>
<dbReference type="EMBL" id="LSRX01000331">
    <property type="protein sequence ID" value="OLQ00322.1"/>
    <property type="molecule type" value="Genomic_DNA"/>
</dbReference>
<dbReference type="GO" id="GO:0016020">
    <property type="term" value="C:membrane"/>
    <property type="evidence" value="ECO:0007669"/>
    <property type="project" value="UniProtKB-SubCell"/>
</dbReference>
<organism evidence="8 9">
    <name type="scientific">Symbiodinium microadriaticum</name>
    <name type="common">Dinoflagellate</name>
    <name type="synonym">Zooxanthella microadriatica</name>
    <dbReference type="NCBI Taxonomy" id="2951"/>
    <lineage>
        <taxon>Eukaryota</taxon>
        <taxon>Sar</taxon>
        <taxon>Alveolata</taxon>
        <taxon>Dinophyceae</taxon>
        <taxon>Suessiales</taxon>
        <taxon>Symbiodiniaceae</taxon>
        <taxon>Symbiodinium</taxon>
    </lineage>
</organism>
<comment type="caution">
    <text evidence="8">The sequence shown here is derived from an EMBL/GenBank/DDBJ whole genome shotgun (WGS) entry which is preliminary data.</text>
</comment>
<feature type="domain" description="Major facilitator superfamily (MFS) profile" evidence="7">
    <location>
        <begin position="74"/>
        <end position="504"/>
    </location>
</feature>
<keyword evidence="2" id="KW-0813">Transport</keyword>
<keyword evidence="5 6" id="KW-0472">Membrane</keyword>
<proteinExistence type="predicted"/>
<feature type="transmembrane region" description="Helical" evidence="6">
    <location>
        <begin position="355"/>
        <end position="376"/>
    </location>
</feature>
<dbReference type="OrthoDB" id="4139357at2759"/>
<sequence length="524" mass="57764">MTRSRFGFSHPVLDHGRSVAFRSSEHPTGLDLLLEGLLVRRRSWMSKHEDSAEEVTSQPELQDVINQIGMGPAQIFWGLLGGGVWLADGAELLLVSSVTRSLQSEWHLTPYMKGTIVSAVYLGILIGNYSSGPCSQRFGRREMIVTSYSGIFLCGILSCASASAYEFLVIRFFGGIFIGVGQPAWLAISSEVTPVYWKVVMAAASQSLFVFGEMYVSFVIMMDDMTMQVLHWRLLLRFGALPSLCLAAISMLYLNESPIFLALKGHIKEARTVIETMARQNQAMPTSLRFRQPHVHPPDTSILSQMRRQMSVVFQNALLVPTIVLMSTCFTLNLTYFGCLFAFPQVLPTLMHGQAASELLVGALWELPGLALGLLLGISATRRTALKFYLTSLSCFLLCFTVGVHYGQSKLPKAMLLIGYYGVKCVPNIGFIVAYQMSAELYPTEARTMGSALCLAGGRLAAMLAPMVYESIVTWTGGFLPFFLVMATMCVSNLYMVDLLPETSTLRHDDEISKDSDGKAVHVV</sequence>
<evidence type="ECO:0000256" key="2">
    <source>
        <dbReference type="ARBA" id="ARBA00022448"/>
    </source>
</evidence>
<keyword evidence="3 6" id="KW-0812">Transmembrane</keyword>
<dbReference type="SUPFAM" id="SSF103473">
    <property type="entry name" value="MFS general substrate transporter"/>
    <property type="match status" value="1"/>
</dbReference>
<reference evidence="8 9" key="1">
    <citation type="submission" date="2016-02" db="EMBL/GenBank/DDBJ databases">
        <title>Genome analysis of coral dinoflagellate symbionts highlights evolutionary adaptations to a symbiotic lifestyle.</title>
        <authorList>
            <person name="Aranda M."/>
            <person name="Li Y."/>
            <person name="Liew Y.J."/>
            <person name="Baumgarten S."/>
            <person name="Simakov O."/>
            <person name="Wilson M."/>
            <person name="Piel J."/>
            <person name="Ashoor H."/>
            <person name="Bougouffa S."/>
            <person name="Bajic V.B."/>
            <person name="Ryu T."/>
            <person name="Ravasi T."/>
            <person name="Bayer T."/>
            <person name="Micklem G."/>
            <person name="Kim H."/>
            <person name="Bhak J."/>
            <person name="Lajeunesse T.C."/>
            <person name="Voolstra C.R."/>
        </authorList>
    </citation>
    <scope>NUCLEOTIDE SEQUENCE [LARGE SCALE GENOMIC DNA]</scope>
    <source>
        <strain evidence="8 9">CCMP2467</strain>
    </source>
</reference>
<dbReference type="PANTHER" id="PTHR23511:SF34">
    <property type="entry name" value="SYNAPTIC VESICLE GLYCOPROTEIN 2"/>
    <property type="match status" value="1"/>
</dbReference>
<keyword evidence="9" id="KW-1185">Reference proteome</keyword>
<dbReference type="Pfam" id="PF00083">
    <property type="entry name" value="Sugar_tr"/>
    <property type="match status" value="1"/>
</dbReference>
<dbReference type="OMA" id="PTWIGVC"/>
<gene>
    <name evidence="8" type="primary">svop</name>
    <name evidence="8" type="ORF">AK812_SmicGene17019</name>
</gene>
<dbReference type="InterPro" id="IPR036259">
    <property type="entry name" value="MFS_trans_sf"/>
</dbReference>
<dbReference type="PANTHER" id="PTHR23511">
    <property type="entry name" value="SYNAPTIC VESICLE GLYCOPROTEIN 2"/>
    <property type="match status" value="1"/>
</dbReference>
<dbReference type="InterPro" id="IPR005828">
    <property type="entry name" value="MFS_sugar_transport-like"/>
</dbReference>
<feature type="transmembrane region" description="Helical" evidence="6">
    <location>
        <begin position="234"/>
        <end position="254"/>
    </location>
</feature>
<feature type="transmembrane region" description="Helical" evidence="6">
    <location>
        <begin position="475"/>
        <end position="497"/>
    </location>
</feature>
<evidence type="ECO:0000313" key="9">
    <source>
        <dbReference type="Proteomes" id="UP000186817"/>
    </source>
</evidence>
<dbReference type="Gene3D" id="1.20.1250.20">
    <property type="entry name" value="MFS general substrate transporter like domains"/>
    <property type="match status" value="1"/>
</dbReference>
<dbReference type="Proteomes" id="UP000186817">
    <property type="component" value="Unassembled WGS sequence"/>
</dbReference>